<sequence>MDKKRWGGLAVAGAFLLSKGKVLLALLKFSKFGGTLISFGISLLFYAQIFGVWFGVGLLYLLFIHEMGHLAAAKRLGFKTGSAIFVPFMGAVIGIKDTFRTPKQEAILAYGGPLAGLFSLIPLLIGYAVTGNDFWLVIFHLGALLNLFNLLPVSPLDGGRILAGLPIVVWVAGLAALIAYGITHFSIILLLIAFLGGSAVWKRYRFAKQYEDNKSVLMFYRAARSRVLQAKLEQEQLAATETVPSTSDEAVDADDTPVATYDPIAWSLRQDLQDLRSASPEDAKKDADDMLRYQYDSANDYDALLRRLDQRIEPLIEAEKSVEYHQMPKKQQTITLFAYLALGAILFIAFEYSKGYLPTPS</sequence>
<feature type="transmembrane region" description="Helical" evidence="12">
    <location>
        <begin position="134"/>
        <end position="155"/>
    </location>
</feature>
<keyword evidence="5 12" id="KW-0812">Transmembrane</keyword>
<evidence type="ECO:0000256" key="9">
    <source>
        <dbReference type="ARBA" id="ARBA00022989"/>
    </source>
</evidence>
<feature type="transmembrane region" description="Helical" evidence="12">
    <location>
        <begin position="167"/>
        <end position="195"/>
    </location>
</feature>
<feature type="transmembrane region" description="Helical" evidence="12">
    <location>
        <begin position="107"/>
        <end position="127"/>
    </location>
</feature>
<gene>
    <name evidence="14" type="ORF">A3783_11290</name>
</gene>
<keyword evidence="4" id="KW-0645">Protease</keyword>
<evidence type="ECO:0000256" key="12">
    <source>
        <dbReference type="SAM" id="Phobius"/>
    </source>
</evidence>
<comment type="subcellular location">
    <subcellularLocation>
        <location evidence="2">Membrane</location>
        <topology evidence="2">Multi-pass membrane protein</topology>
    </subcellularLocation>
</comment>
<keyword evidence="6" id="KW-0479">Metal-binding</keyword>
<dbReference type="PANTHER" id="PTHR39188">
    <property type="entry name" value="MEMBRANE-ASSOCIATED ZINC METALLOPROTEASE M50B"/>
    <property type="match status" value="1"/>
</dbReference>
<comment type="similarity">
    <text evidence="3">Belongs to the peptidase M50B family.</text>
</comment>
<keyword evidence="10" id="KW-0482">Metalloprotease</keyword>
<keyword evidence="11 12" id="KW-0472">Membrane</keyword>
<comment type="caution">
    <text evidence="14">The sequence shown here is derived from an EMBL/GenBank/DDBJ whole genome shotgun (WGS) entry which is preliminary data.</text>
</comment>
<evidence type="ECO:0000313" key="15">
    <source>
        <dbReference type="Proteomes" id="UP000078447"/>
    </source>
</evidence>
<proteinExistence type="inferred from homology"/>
<dbReference type="RefSeq" id="WP_028105481.1">
    <property type="nucleotide sequence ID" value="NZ_LVVL01000012.1"/>
</dbReference>
<evidence type="ECO:0000256" key="11">
    <source>
        <dbReference type="ARBA" id="ARBA00023136"/>
    </source>
</evidence>
<dbReference type="Proteomes" id="UP000078447">
    <property type="component" value="Unassembled WGS sequence"/>
</dbReference>
<evidence type="ECO:0000256" key="3">
    <source>
        <dbReference type="ARBA" id="ARBA00007931"/>
    </source>
</evidence>
<keyword evidence="9 12" id="KW-1133">Transmembrane helix</keyword>
<feature type="transmembrane region" description="Helical" evidence="12">
    <location>
        <begin position="76"/>
        <end position="95"/>
    </location>
</feature>
<dbReference type="Pfam" id="PF02163">
    <property type="entry name" value="Peptidase_M50"/>
    <property type="match status" value="1"/>
</dbReference>
<comment type="cofactor">
    <cofactor evidence="1">
        <name>Zn(2+)</name>
        <dbReference type="ChEBI" id="CHEBI:29105"/>
    </cofactor>
</comment>
<protein>
    <submittedName>
        <fullName evidence="14">Peptidase M50</fullName>
    </submittedName>
</protein>
<evidence type="ECO:0000256" key="1">
    <source>
        <dbReference type="ARBA" id="ARBA00001947"/>
    </source>
</evidence>
<evidence type="ECO:0000256" key="2">
    <source>
        <dbReference type="ARBA" id="ARBA00004141"/>
    </source>
</evidence>
<feature type="transmembrane region" description="Helical" evidence="12">
    <location>
        <begin position="334"/>
        <end position="352"/>
    </location>
</feature>
<evidence type="ECO:0000256" key="7">
    <source>
        <dbReference type="ARBA" id="ARBA00022801"/>
    </source>
</evidence>
<dbReference type="PANTHER" id="PTHR39188:SF3">
    <property type="entry name" value="STAGE IV SPORULATION PROTEIN FB"/>
    <property type="match status" value="1"/>
</dbReference>
<reference evidence="14 15" key="1">
    <citation type="submission" date="2016-03" db="EMBL/GenBank/DDBJ databases">
        <authorList>
            <person name="Cho S.-Y."/>
            <person name="Lim S."/>
            <person name="Kim H."/>
            <person name="Soh E.H."/>
            <person name="Moon J.S."/>
        </authorList>
    </citation>
    <scope>NUCLEOTIDE SEQUENCE [LARGE SCALE GENOMIC DNA]</scope>
    <source>
        <strain evidence="14 15">KCTC 3810</strain>
    </source>
</reference>
<feature type="transmembrane region" description="Helical" evidence="12">
    <location>
        <begin position="36"/>
        <end position="64"/>
    </location>
</feature>
<evidence type="ECO:0000259" key="13">
    <source>
        <dbReference type="Pfam" id="PF02163"/>
    </source>
</evidence>
<organism evidence="14 15">
    <name type="scientific">Exiguobacterium undae</name>
    <dbReference type="NCBI Taxonomy" id="169177"/>
    <lineage>
        <taxon>Bacteria</taxon>
        <taxon>Bacillati</taxon>
        <taxon>Bacillota</taxon>
        <taxon>Bacilli</taxon>
        <taxon>Bacillales</taxon>
        <taxon>Bacillales Family XII. Incertae Sedis</taxon>
        <taxon>Exiguobacterium</taxon>
    </lineage>
</organism>
<evidence type="ECO:0000256" key="8">
    <source>
        <dbReference type="ARBA" id="ARBA00022833"/>
    </source>
</evidence>
<keyword evidence="8" id="KW-0862">Zinc</keyword>
<evidence type="ECO:0000256" key="10">
    <source>
        <dbReference type="ARBA" id="ARBA00023049"/>
    </source>
</evidence>
<evidence type="ECO:0000256" key="6">
    <source>
        <dbReference type="ARBA" id="ARBA00022723"/>
    </source>
</evidence>
<dbReference type="InterPro" id="IPR008915">
    <property type="entry name" value="Peptidase_M50"/>
</dbReference>
<keyword evidence="7" id="KW-0378">Hydrolase</keyword>
<evidence type="ECO:0000256" key="4">
    <source>
        <dbReference type="ARBA" id="ARBA00022670"/>
    </source>
</evidence>
<dbReference type="CDD" id="cd06160">
    <property type="entry name" value="S2P-M50_like_2"/>
    <property type="match status" value="1"/>
</dbReference>
<evidence type="ECO:0000256" key="5">
    <source>
        <dbReference type="ARBA" id="ARBA00022692"/>
    </source>
</evidence>
<accession>A0ABX2V7R0</accession>
<feature type="domain" description="Peptidase M50" evidence="13">
    <location>
        <begin position="54"/>
        <end position="127"/>
    </location>
</feature>
<name>A0ABX2V7R0_9BACL</name>
<evidence type="ECO:0000313" key="14">
    <source>
        <dbReference type="EMBL" id="OAN12896.1"/>
    </source>
</evidence>
<dbReference type="EMBL" id="LVVL01000012">
    <property type="protein sequence ID" value="OAN12896.1"/>
    <property type="molecule type" value="Genomic_DNA"/>
</dbReference>
<keyword evidence="15" id="KW-1185">Reference proteome</keyword>